<evidence type="ECO:0000256" key="8">
    <source>
        <dbReference type="ARBA" id="ARBA00047899"/>
    </source>
</evidence>
<evidence type="ECO:0000256" key="10">
    <source>
        <dbReference type="PROSITE-ProRule" id="PRU10141"/>
    </source>
</evidence>
<gene>
    <name evidence="13" type="ORF">Sango_0319800</name>
</gene>
<dbReference type="PROSITE" id="PS00107">
    <property type="entry name" value="PROTEIN_KINASE_ATP"/>
    <property type="match status" value="1"/>
</dbReference>
<feature type="compositionally biased region" description="Basic and acidic residues" evidence="11">
    <location>
        <begin position="229"/>
        <end position="242"/>
    </location>
</feature>
<feature type="compositionally biased region" description="Basic and acidic residues" evidence="11">
    <location>
        <begin position="144"/>
        <end position="155"/>
    </location>
</feature>
<feature type="compositionally biased region" description="Polar residues" evidence="11">
    <location>
        <begin position="167"/>
        <end position="180"/>
    </location>
</feature>
<keyword evidence="7 10" id="KW-0067">ATP-binding</keyword>
<comment type="caution">
    <text evidence="13">The sequence shown here is derived from an EMBL/GenBank/DDBJ whole genome shotgun (WGS) entry which is preliminary data.</text>
</comment>
<feature type="compositionally biased region" description="Basic residues" evidence="11">
    <location>
        <begin position="156"/>
        <end position="166"/>
    </location>
</feature>
<comment type="catalytic activity">
    <reaction evidence="9">
        <text>L-seryl-[protein] + ATP = O-phospho-L-seryl-[protein] + ADP + H(+)</text>
        <dbReference type="Rhea" id="RHEA:17989"/>
        <dbReference type="Rhea" id="RHEA-COMP:9863"/>
        <dbReference type="Rhea" id="RHEA-COMP:11604"/>
        <dbReference type="ChEBI" id="CHEBI:15378"/>
        <dbReference type="ChEBI" id="CHEBI:29999"/>
        <dbReference type="ChEBI" id="CHEBI:30616"/>
        <dbReference type="ChEBI" id="CHEBI:83421"/>
        <dbReference type="ChEBI" id="CHEBI:456216"/>
        <dbReference type="EC" id="2.7.11.1"/>
    </reaction>
</comment>
<sequence length="371" mass="41850">MEATTSSKIRSKMEDFEVVEQIGRGAFGAAFLVHHKTEKKRYVLKKIRLAKQTEKFKKTAHQEMALMATLNNPYIVKYKDAWVEKAAELLRHPHLQPYLAQYSNLPPVFLPVKSEMESKCKSPRIQLPEKYSHTKESKPHKRVQIKESDDTTEGRKKAKLPPRNSRKNSLPTSLKTTKFSAETRGFVDRRVQVPSTDTGDDTSSPDKGKSINSGSSSGSSTLTDQNEDTEQKEHAQQQRKSSETATNKTSNPERHQKTVNTSVYINWPVEDDMSATKAKQKTSEEQTQKSNLARTPSLSNRENIEPEVLGEQKAQAMESLLELCANLLKRERLEELAGVLKPFGEEAVSSRETAIWLTKGLMNIQRPAGEA</sequence>
<keyword evidence="14" id="KW-1185">Reference proteome</keyword>
<reference evidence="13" key="2">
    <citation type="journal article" date="2024" name="Plant">
        <title>Genomic evolution and insights into agronomic trait innovations of Sesamum species.</title>
        <authorList>
            <person name="Miao H."/>
            <person name="Wang L."/>
            <person name="Qu L."/>
            <person name="Liu H."/>
            <person name="Sun Y."/>
            <person name="Le M."/>
            <person name="Wang Q."/>
            <person name="Wei S."/>
            <person name="Zheng Y."/>
            <person name="Lin W."/>
            <person name="Duan Y."/>
            <person name="Cao H."/>
            <person name="Xiong S."/>
            <person name="Wang X."/>
            <person name="Wei L."/>
            <person name="Li C."/>
            <person name="Ma Q."/>
            <person name="Ju M."/>
            <person name="Zhao R."/>
            <person name="Li G."/>
            <person name="Mu C."/>
            <person name="Tian Q."/>
            <person name="Mei H."/>
            <person name="Zhang T."/>
            <person name="Gao T."/>
            <person name="Zhang H."/>
        </authorList>
    </citation>
    <scope>NUCLEOTIDE SEQUENCE</scope>
    <source>
        <strain evidence="13">K16</strain>
    </source>
</reference>
<evidence type="ECO:0000256" key="6">
    <source>
        <dbReference type="ARBA" id="ARBA00022777"/>
    </source>
</evidence>
<dbReference type="Pfam" id="PF00069">
    <property type="entry name" value="Pkinase"/>
    <property type="match status" value="1"/>
</dbReference>
<evidence type="ECO:0000256" key="1">
    <source>
        <dbReference type="ARBA" id="ARBA00010886"/>
    </source>
</evidence>
<evidence type="ECO:0000256" key="11">
    <source>
        <dbReference type="SAM" id="MobiDB-lite"/>
    </source>
</evidence>
<dbReference type="GO" id="GO:0004674">
    <property type="term" value="F:protein serine/threonine kinase activity"/>
    <property type="evidence" value="ECO:0007669"/>
    <property type="project" value="UniProtKB-KW"/>
</dbReference>
<dbReference type="Proteomes" id="UP001289374">
    <property type="component" value="Unassembled WGS sequence"/>
</dbReference>
<dbReference type="PANTHER" id="PTHR43671:SF98">
    <property type="entry name" value="SERINE_THREONINE-PROTEIN KINASE NEK11"/>
    <property type="match status" value="1"/>
</dbReference>
<evidence type="ECO:0000313" key="14">
    <source>
        <dbReference type="Proteomes" id="UP001289374"/>
    </source>
</evidence>
<dbReference type="SMART" id="SM00220">
    <property type="entry name" value="S_TKc"/>
    <property type="match status" value="1"/>
</dbReference>
<protein>
    <recommendedName>
        <fullName evidence="2">non-specific serine/threonine protein kinase</fullName>
        <ecNumber evidence="2">2.7.11.1</ecNumber>
    </recommendedName>
</protein>
<keyword evidence="6 13" id="KW-0418">Kinase</keyword>
<evidence type="ECO:0000256" key="5">
    <source>
        <dbReference type="ARBA" id="ARBA00022741"/>
    </source>
</evidence>
<dbReference type="InterPro" id="IPR011009">
    <property type="entry name" value="Kinase-like_dom_sf"/>
</dbReference>
<reference evidence="13" key="1">
    <citation type="submission" date="2020-06" db="EMBL/GenBank/DDBJ databases">
        <authorList>
            <person name="Li T."/>
            <person name="Hu X."/>
            <person name="Zhang T."/>
            <person name="Song X."/>
            <person name="Zhang H."/>
            <person name="Dai N."/>
            <person name="Sheng W."/>
            <person name="Hou X."/>
            <person name="Wei L."/>
        </authorList>
    </citation>
    <scope>NUCLEOTIDE SEQUENCE</scope>
    <source>
        <strain evidence="13">K16</strain>
        <tissue evidence="13">Leaf</tissue>
    </source>
</reference>
<feature type="domain" description="Protein kinase" evidence="12">
    <location>
        <begin position="16"/>
        <end position="344"/>
    </location>
</feature>
<evidence type="ECO:0000313" key="13">
    <source>
        <dbReference type="EMBL" id="KAK4407388.1"/>
    </source>
</evidence>
<keyword evidence="4" id="KW-0808">Transferase</keyword>
<name>A0AAE2C396_9LAMI</name>
<proteinExistence type="inferred from homology"/>
<comment type="catalytic activity">
    <reaction evidence="8">
        <text>L-threonyl-[protein] + ATP = O-phospho-L-threonyl-[protein] + ADP + H(+)</text>
        <dbReference type="Rhea" id="RHEA:46608"/>
        <dbReference type="Rhea" id="RHEA-COMP:11060"/>
        <dbReference type="Rhea" id="RHEA-COMP:11605"/>
        <dbReference type="ChEBI" id="CHEBI:15378"/>
        <dbReference type="ChEBI" id="CHEBI:30013"/>
        <dbReference type="ChEBI" id="CHEBI:30616"/>
        <dbReference type="ChEBI" id="CHEBI:61977"/>
        <dbReference type="ChEBI" id="CHEBI:456216"/>
        <dbReference type="EC" id="2.7.11.1"/>
    </reaction>
</comment>
<evidence type="ECO:0000256" key="7">
    <source>
        <dbReference type="ARBA" id="ARBA00022840"/>
    </source>
</evidence>
<evidence type="ECO:0000256" key="4">
    <source>
        <dbReference type="ARBA" id="ARBA00022679"/>
    </source>
</evidence>
<feature type="region of interest" description="Disordered" evidence="11">
    <location>
        <begin position="120"/>
        <end position="304"/>
    </location>
</feature>
<evidence type="ECO:0000256" key="2">
    <source>
        <dbReference type="ARBA" id="ARBA00012513"/>
    </source>
</evidence>
<dbReference type="InterPro" id="IPR000719">
    <property type="entry name" value="Prot_kinase_dom"/>
</dbReference>
<dbReference type="PANTHER" id="PTHR43671">
    <property type="entry name" value="SERINE/THREONINE-PROTEIN KINASE NEK"/>
    <property type="match status" value="1"/>
</dbReference>
<dbReference type="Gene3D" id="3.30.200.20">
    <property type="entry name" value="Phosphorylase Kinase, domain 1"/>
    <property type="match status" value="1"/>
</dbReference>
<feature type="binding site" evidence="10">
    <location>
        <position position="45"/>
    </location>
    <ligand>
        <name>ATP</name>
        <dbReference type="ChEBI" id="CHEBI:30616"/>
    </ligand>
</feature>
<accession>A0AAE2C396</accession>
<dbReference type="GO" id="GO:0005524">
    <property type="term" value="F:ATP binding"/>
    <property type="evidence" value="ECO:0007669"/>
    <property type="project" value="UniProtKB-UniRule"/>
</dbReference>
<dbReference type="InterPro" id="IPR050660">
    <property type="entry name" value="NEK_Ser/Thr_kinase"/>
</dbReference>
<organism evidence="13 14">
    <name type="scientific">Sesamum angolense</name>
    <dbReference type="NCBI Taxonomy" id="2727404"/>
    <lineage>
        <taxon>Eukaryota</taxon>
        <taxon>Viridiplantae</taxon>
        <taxon>Streptophyta</taxon>
        <taxon>Embryophyta</taxon>
        <taxon>Tracheophyta</taxon>
        <taxon>Spermatophyta</taxon>
        <taxon>Magnoliopsida</taxon>
        <taxon>eudicotyledons</taxon>
        <taxon>Gunneridae</taxon>
        <taxon>Pentapetalae</taxon>
        <taxon>asterids</taxon>
        <taxon>lamiids</taxon>
        <taxon>Lamiales</taxon>
        <taxon>Pedaliaceae</taxon>
        <taxon>Sesamum</taxon>
    </lineage>
</organism>
<evidence type="ECO:0000256" key="3">
    <source>
        <dbReference type="ARBA" id="ARBA00022527"/>
    </source>
</evidence>
<feature type="compositionally biased region" description="Polar residues" evidence="11">
    <location>
        <begin position="288"/>
        <end position="301"/>
    </location>
</feature>
<evidence type="ECO:0000256" key="9">
    <source>
        <dbReference type="ARBA" id="ARBA00048679"/>
    </source>
</evidence>
<keyword evidence="3" id="KW-0723">Serine/threonine-protein kinase</keyword>
<dbReference type="AlphaFoldDB" id="A0AAE2C396"/>
<dbReference type="EC" id="2.7.11.1" evidence="2"/>
<keyword evidence="5 10" id="KW-0547">Nucleotide-binding</keyword>
<dbReference type="EMBL" id="JACGWL010000002">
    <property type="protein sequence ID" value="KAK4407388.1"/>
    <property type="molecule type" value="Genomic_DNA"/>
</dbReference>
<dbReference type="InterPro" id="IPR017441">
    <property type="entry name" value="Protein_kinase_ATP_BS"/>
</dbReference>
<comment type="similarity">
    <text evidence="1">Belongs to the protein kinase superfamily. NEK Ser/Thr protein kinase family. NIMA subfamily.</text>
</comment>
<evidence type="ECO:0000259" key="12">
    <source>
        <dbReference type="SMART" id="SM00220"/>
    </source>
</evidence>
<dbReference type="SUPFAM" id="SSF56112">
    <property type="entry name" value="Protein kinase-like (PK-like)"/>
    <property type="match status" value="1"/>
</dbReference>